<dbReference type="InterPro" id="IPR000152">
    <property type="entry name" value="EGF-type_Asp/Asn_hydroxyl_site"/>
</dbReference>
<comment type="caution">
    <text evidence="10">The sequence shown here is derived from an EMBL/GenBank/DDBJ whole genome shotgun (WGS) entry which is preliminary data.</text>
</comment>
<dbReference type="InterPro" id="IPR002181">
    <property type="entry name" value="Fibrinogen_a/b/g_C_dom"/>
</dbReference>
<dbReference type="Pfam" id="PF00024">
    <property type="entry name" value="PAN_1"/>
    <property type="match status" value="1"/>
</dbReference>
<dbReference type="PROSITE" id="PS00010">
    <property type="entry name" value="ASX_HYDROXYL"/>
    <property type="match status" value="1"/>
</dbReference>
<keyword evidence="11" id="KW-1185">Reference proteome</keyword>
<evidence type="ECO:0008006" key="12">
    <source>
        <dbReference type="Google" id="ProtNLM"/>
    </source>
</evidence>
<feature type="domain" description="Apple" evidence="8">
    <location>
        <begin position="31"/>
        <end position="115"/>
    </location>
</feature>
<dbReference type="SUPFAM" id="SSF57414">
    <property type="entry name" value="Hairpin loop containing domain-like"/>
    <property type="match status" value="1"/>
</dbReference>
<keyword evidence="3" id="KW-0106">Calcium</keyword>
<evidence type="ECO:0000256" key="3">
    <source>
        <dbReference type="ARBA" id="ARBA00022837"/>
    </source>
</evidence>
<accession>A0AAU9W1Q2</accession>
<dbReference type="SUPFAM" id="SSF57196">
    <property type="entry name" value="EGF/Laminin"/>
    <property type="match status" value="1"/>
</dbReference>
<dbReference type="PROSITE" id="PS51406">
    <property type="entry name" value="FIBRINOGEN_C_2"/>
    <property type="match status" value="1"/>
</dbReference>
<evidence type="ECO:0000259" key="8">
    <source>
        <dbReference type="PROSITE" id="PS50948"/>
    </source>
</evidence>
<dbReference type="Gene3D" id="2.10.25.10">
    <property type="entry name" value="Laminin"/>
    <property type="match status" value="1"/>
</dbReference>
<evidence type="ECO:0000256" key="6">
    <source>
        <dbReference type="SAM" id="SignalP"/>
    </source>
</evidence>
<keyword evidence="1" id="KW-0479">Metal-binding</keyword>
<dbReference type="PROSITE" id="PS50026">
    <property type="entry name" value="EGF_3"/>
    <property type="match status" value="1"/>
</dbReference>
<dbReference type="PANTHER" id="PTHR16146">
    <property type="entry name" value="INTELECTIN"/>
    <property type="match status" value="1"/>
</dbReference>
<keyword evidence="6" id="KW-0732">Signal</keyword>
<feature type="domain" description="EGF-like" evidence="7">
    <location>
        <begin position="138"/>
        <end position="173"/>
    </location>
</feature>
<keyword evidence="2" id="KW-0430">Lectin</keyword>
<dbReference type="CDD" id="cd00054">
    <property type="entry name" value="EGF_CA"/>
    <property type="match status" value="1"/>
</dbReference>
<feature type="disulfide bond" evidence="5">
    <location>
        <begin position="142"/>
        <end position="152"/>
    </location>
</feature>
<evidence type="ECO:0000256" key="5">
    <source>
        <dbReference type="PROSITE-ProRule" id="PRU00076"/>
    </source>
</evidence>
<dbReference type="GO" id="GO:0046872">
    <property type="term" value="F:metal ion binding"/>
    <property type="evidence" value="ECO:0007669"/>
    <property type="project" value="UniProtKB-KW"/>
</dbReference>
<sequence length="393" mass="44295">RYIISVLRYLHAMLLASQLSHTNKAQPKVNCQNFKFVIDEHVVYNHILEGYVFQRLTVHSATQCHMKCKDDCLCVSMNYFPLSKENNCELNDANKDMEPAAMKWSERGNYYDLMRSYTVKGGGSYIPGIHRCVNRCCNQNPCLNGGVCQEICNNRSPGFNCTCSYKYTGKRCGHATHPRNCKDIADNGASQSGKYNIFDSANKPFSVYCDLQSEPGFVWALIQSFSIANKATYKNKGFGTDFPVNDNNNEPEWNSYRLSLSHMQSLSNHSTHLRVTCNLPADGLQYTDYARAVLAGHDIFGDWGGDCILFEYINIRGIHCSGCTAYTRMDLNGAWFVNSFKSKENGCDFDGSPGAVDNENNFGRYRSGAINTNHRCSSSDPSTTQYWFGVKHE</sequence>
<comment type="caution">
    <text evidence="5">Lacks conserved residue(s) required for the propagation of feature annotation.</text>
</comment>
<dbReference type="AlphaFoldDB" id="A0AAU9W1Q2"/>
<evidence type="ECO:0000313" key="11">
    <source>
        <dbReference type="Proteomes" id="UP001159428"/>
    </source>
</evidence>
<evidence type="ECO:0000256" key="4">
    <source>
        <dbReference type="ARBA" id="ARBA00023157"/>
    </source>
</evidence>
<dbReference type="InterPro" id="IPR036056">
    <property type="entry name" value="Fibrinogen-like_C"/>
</dbReference>
<dbReference type="InterPro" id="IPR000742">
    <property type="entry name" value="EGF"/>
</dbReference>
<evidence type="ECO:0000313" key="10">
    <source>
        <dbReference type="EMBL" id="CAH3043961.1"/>
    </source>
</evidence>
<reference evidence="10 11" key="1">
    <citation type="submission" date="2022-05" db="EMBL/GenBank/DDBJ databases">
        <authorList>
            <consortium name="Genoscope - CEA"/>
            <person name="William W."/>
        </authorList>
    </citation>
    <scope>NUCLEOTIDE SEQUENCE [LARGE SCALE GENOMIC DNA]</scope>
</reference>
<feature type="disulfide bond" evidence="5">
    <location>
        <begin position="163"/>
        <end position="172"/>
    </location>
</feature>
<feature type="domain" description="Fibrinogen C-terminal" evidence="9">
    <location>
        <begin position="172"/>
        <end position="223"/>
    </location>
</feature>
<dbReference type="InterPro" id="IPR003609">
    <property type="entry name" value="Pan_app"/>
</dbReference>
<dbReference type="Proteomes" id="UP001159428">
    <property type="component" value="Unassembled WGS sequence"/>
</dbReference>
<evidence type="ECO:0000256" key="1">
    <source>
        <dbReference type="ARBA" id="ARBA00022723"/>
    </source>
</evidence>
<dbReference type="Gene3D" id="3.90.215.10">
    <property type="entry name" value="Gamma Fibrinogen, chain A, domain 1"/>
    <property type="match status" value="1"/>
</dbReference>
<feature type="non-terminal residue" evidence="10">
    <location>
        <position position="1"/>
    </location>
</feature>
<dbReference type="EMBL" id="CALNXJ010000007">
    <property type="protein sequence ID" value="CAH3043961.1"/>
    <property type="molecule type" value="Genomic_DNA"/>
</dbReference>
<dbReference type="SMART" id="SM00473">
    <property type="entry name" value="PAN_AP"/>
    <property type="match status" value="1"/>
</dbReference>
<name>A0AAU9W1Q2_9CNID</name>
<evidence type="ECO:0000259" key="9">
    <source>
        <dbReference type="PROSITE" id="PS51406"/>
    </source>
</evidence>
<evidence type="ECO:0000256" key="2">
    <source>
        <dbReference type="ARBA" id="ARBA00022734"/>
    </source>
</evidence>
<keyword evidence="5" id="KW-0245">EGF-like domain</keyword>
<feature type="chain" id="PRO_5043639434" description="EGF-like domain-containing protein" evidence="6">
    <location>
        <begin position="26"/>
        <end position="393"/>
    </location>
</feature>
<dbReference type="PROSITE" id="PS50948">
    <property type="entry name" value="PAN"/>
    <property type="match status" value="1"/>
</dbReference>
<feature type="signal peptide" evidence="6">
    <location>
        <begin position="1"/>
        <end position="25"/>
    </location>
</feature>
<gene>
    <name evidence="10" type="ORF">PMEA_00031808</name>
</gene>
<dbReference type="PROSITE" id="PS00022">
    <property type="entry name" value="EGF_1"/>
    <property type="match status" value="1"/>
</dbReference>
<dbReference type="GO" id="GO:0070492">
    <property type="term" value="F:oligosaccharide binding"/>
    <property type="evidence" value="ECO:0007669"/>
    <property type="project" value="TreeGrafter"/>
</dbReference>
<dbReference type="Pfam" id="PF00147">
    <property type="entry name" value="Fibrinogen_C"/>
    <property type="match status" value="1"/>
</dbReference>
<dbReference type="GO" id="GO:0005615">
    <property type="term" value="C:extracellular space"/>
    <property type="evidence" value="ECO:0007669"/>
    <property type="project" value="TreeGrafter"/>
</dbReference>
<dbReference type="SUPFAM" id="SSF56496">
    <property type="entry name" value="Fibrinogen C-terminal domain-like"/>
    <property type="match status" value="1"/>
</dbReference>
<evidence type="ECO:0000259" key="7">
    <source>
        <dbReference type="PROSITE" id="PS50026"/>
    </source>
</evidence>
<dbReference type="InterPro" id="IPR014716">
    <property type="entry name" value="Fibrinogen_a/b/g_C_1"/>
</dbReference>
<keyword evidence="4 5" id="KW-1015">Disulfide bond</keyword>
<protein>
    <recommendedName>
        <fullName evidence="12">EGF-like domain-containing protein</fullName>
    </recommendedName>
</protein>
<proteinExistence type="predicted"/>
<organism evidence="10 11">
    <name type="scientific">Pocillopora meandrina</name>
    <dbReference type="NCBI Taxonomy" id="46732"/>
    <lineage>
        <taxon>Eukaryota</taxon>
        <taxon>Metazoa</taxon>
        <taxon>Cnidaria</taxon>
        <taxon>Anthozoa</taxon>
        <taxon>Hexacorallia</taxon>
        <taxon>Scleractinia</taxon>
        <taxon>Astrocoeniina</taxon>
        <taxon>Pocilloporidae</taxon>
        <taxon>Pocillopora</taxon>
    </lineage>
</organism>
<dbReference type="PANTHER" id="PTHR16146:SF42">
    <property type="entry name" value="APPLE DOMAIN-CONTAINING PROTEIN"/>
    <property type="match status" value="1"/>
</dbReference>